<comment type="similarity">
    <text evidence="1 2">Belongs to the UPF0301 (AlgH) family.</text>
</comment>
<organism evidence="3 4">
    <name type="scientific">Novosphingobium cyanobacteriorum</name>
    <dbReference type="NCBI Taxonomy" id="3024215"/>
    <lineage>
        <taxon>Bacteria</taxon>
        <taxon>Pseudomonadati</taxon>
        <taxon>Pseudomonadota</taxon>
        <taxon>Alphaproteobacteria</taxon>
        <taxon>Sphingomonadales</taxon>
        <taxon>Sphingomonadaceae</taxon>
        <taxon>Novosphingobium</taxon>
    </lineage>
</organism>
<evidence type="ECO:0000256" key="2">
    <source>
        <dbReference type="HAMAP-Rule" id="MF_00758"/>
    </source>
</evidence>
<dbReference type="PANTHER" id="PTHR30327:SF1">
    <property type="entry name" value="UPF0301 PROTEIN YQGE"/>
    <property type="match status" value="1"/>
</dbReference>
<evidence type="ECO:0000313" key="3">
    <source>
        <dbReference type="EMBL" id="MDF8332029.1"/>
    </source>
</evidence>
<dbReference type="InterPro" id="IPR003774">
    <property type="entry name" value="AlgH-like"/>
</dbReference>
<evidence type="ECO:0000313" key="4">
    <source>
        <dbReference type="Proteomes" id="UP001222770"/>
    </source>
</evidence>
<dbReference type="PANTHER" id="PTHR30327">
    <property type="entry name" value="UNCHARACTERIZED PROTEIN YQGE"/>
    <property type="match status" value="1"/>
</dbReference>
<name>A0ABT6CER5_9SPHN</name>
<evidence type="ECO:0000256" key="1">
    <source>
        <dbReference type="ARBA" id="ARBA00009600"/>
    </source>
</evidence>
<gene>
    <name evidence="3" type="ORF">POM99_02340</name>
</gene>
<dbReference type="Proteomes" id="UP001222770">
    <property type="component" value="Unassembled WGS sequence"/>
</dbReference>
<reference evidence="3 4" key="1">
    <citation type="submission" date="2023-03" db="EMBL/GenBank/DDBJ databases">
        <title>Novosphingobium cyanobacteriorum sp. nov., isolated from a eutrophic reservoir during the Microcystis bloom period.</title>
        <authorList>
            <person name="Kang M."/>
            <person name="Le V."/>
            <person name="Ko S.-R."/>
            <person name="Lee S.-A."/>
            <person name="Ahn C.-Y."/>
        </authorList>
    </citation>
    <scope>NUCLEOTIDE SEQUENCE [LARGE SCALE GENOMIC DNA]</scope>
    <source>
        <strain evidence="3 4">HBC54</strain>
    </source>
</reference>
<protein>
    <recommendedName>
        <fullName evidence="2">UPF0301 protein POM99_02340</fullName>
    </recommendedName>
</protein>
<dbReference type="Gene3D" id="3.40.1740.10">
    <property type="entry name" value="VC0467-like"/>
    <property type="match status" value="1"/>
</dbReference>
<keyword evidence="4" id="KW-1185">Reference proteome</keyword>
<comment type="caution">
    <text evidence="3">The sequence shown here is derived from an EMBL/GenBank/DDBJ whole genome shotgun (WGS) entry which is preliminary data.</text>
</comment>
<dbReference type="HAMAP" id="MF_00758">
    <property type="entry name" value="UPF0301"/>
    <property type="match status" value="1"/>
</dbReference>
<dbReference type="SUPFAM" id="SSF143456">
    <property type="entry name" value="VC0467-like"/>
    <property type="match status" value="1"/>
</dbReference>
<proteinExistence type="inferred from homology"/>
<accession>A0ABT6CER5</accession>
<dbReference type="EMBL" id="JAROCY010000002">
    <property type="protein sequence ID" value="MDF8332029.1"/>
    <property type="molecule type" value="Genomic_DNA"/>
</dbReference>
<sequence length="186" mass="19357">MTEAQYLSGRLLLAMPGMGDDRFDHAVIAMCVHDEHGALGIGIGAVREGITFHGLLQDVGIDPGVAPDVPVLSGGPVETSRGFVLHSTDWGGTGTLQVTGLCALSASMDVLRAIADGKGPSKWLIALGYAGWGAGQLEGEMRRHGWFAAQGSPAILFETPVTARWAATWRGEGIDPSHLVAQTGSA</sequence>
<dbReference type="Pfam" id="PF02622">
    <property type="entry name" value="DUF179"/>
    <property type="match status" value="1"/>
</dbReference>
<dbReference type="RefSeq" id="WP_277275194.1">
    <property type="nucleotide sequence ID" value="NZ_JAROCY010000002.1"/>
</dbReference>